<gene>
    <name evidence="6" type="ORF">ACFSJC_10480</name>
</gene>
<proteinExistence type="predicted"/>
<evidence type="ECO:0000256" key="1">
    <source>
        <dbReference type="ARBA" id="ARBA00022617"/>
    </source>
</evidence>
<protein>
    <submittedName>
        <fullName evidence="6">C-type cytochrome</fullName>
    </submittedName>
</protein>
<reference evidence="7" key="1">
    <citation type="journal article" date="2019" name="Int. J. Syst. Evol. Microbiol.">
        <title>The Global Catalogue of Microorganisms (GCM) 10K type strain sequencing project: providing services to taxonomists for standard genome sequencing and annotation.</title>
        <authorList>
            <consortium name="The Broad Institute Genomics Platform"/>
            <consortium name="The Broad Institute Genome Sequencing Center for Infectious Disease"/>
            <person name="Wu L."/>
            <person name="Ma J."/>
        </authorList>
    </citation>
    <scope>NUCLEOTIDE SEQUENCE [LARGE SCALE GENOMIC DNA]</scope>
    <source>
        <strain evidence="7">KACC 12597</strain>
    </source>
</reference>
<keyword evidence="7" id="KW-1185">Reference proteome</keyword>
<name>A0ABW4Y950_9GAMM</name>
<dbReference type="Gene3D" id="1.10.760.10">
    <property type="entry name" value="Cytochrome c-like domain"/>
    <property type="match status" value="1"/>
</dbReference>
<evidence type="ECO:0000259" key="5">
    <source>
        <dbReference type="PROSITE" id="PS51007"/>
    </source>
</evidence>
<keyword evidence="3 4" id="KW-0408">Iron</keyword>
<evidence type="ECO:0000313" key="7">
    <source>
        <dbReference type="Proteomes" id="UP001597337"/>
    </source>
</evidence>
<dbReference type="PROSITE" id="PS51007">
    <property type="entry name" value="CYTC"/>
    <property type="match status" value="1"/>
</dbReference>
<dbReference type="RefSeq" id="WP_386026407.1">
    <property type="nucleotide sequence ID" value="NZ_JBHUHX010000022.1"/>
</dbReference>
<feature type="domain" description="Cytochrome c" evidence="5">
    <location>
        <begin position="67"/>
        <end position="164"/>
    </location>
</feature>
<dbReference type="InterPro" id="IPR009056">
    <property type="entry name" value="Cyt_c-like_dom"/>
</dbReference>
<keyword evidence="2 4" id="KW-0479">Metal-binding</keyword>
<organism evidence="6 7">
    <name type="scientific">Thiorhodococcus fuscus</name>
    <dbReference type="NCBI Taxonomy" id="527200"/>
    <lineage>
        <taxon>Bacteria</taxon>
        <taxon>Pseudomonadati</taxon>
        <taxon>Pseudomonadota</taxon>
        <taxon>Gammaproteobacteria</taxon>
        <taxon>Chromatiales</taxon>
        <taxon>Chromatiaceae</taxon>
        <taxon>Thiorhodococcus</taxon>
    </lineage>
</organism>
<dbReference type="EMBL" id="JBHUHX010000022">
    <property type="protein sequence ID" value="MFD2112265.1"/>
    <property type="molecule type" value="Genomic_DNA"/>
</dbReference>
<dbReference type="InterPro" id="IPR036909">
    <property type="entry name" value="Cyt_c-like_dom_sf"/>
</dbReference>
<evidence type="ECO:0000313" key="6">
    <source>
        <dbReference type="EMBL" id="MFD2112265.1"/>
    </source>
</evidence>
<evidence type="ECO:0000256" key="2">
    <source>
        <dbReference type="ARBA" id="ARBA00022723"/>
    </source>
</evidence>
<evidence type="ECO:0000256" key="3">
    <source>
        <dbReference type="ARBA" id="ARBA00023004"/>
    </source>
</evidence>
<dbReference type="Proteomes" id="UP001597337">
    <property type="component" value="Unassembled WGS sequence"/>
</dbReference>
<keyword evidence="1 4" id="KW-0349">Heme</keyword>
<comment type="caution">
    <text evidence="6">The sequence shown here is derived from an EMBL/GenBank/DDBJ whole genome shotgun (WGS) entry which is preliminary data.</text>
</comment>
<sequence>MPTSTLADTARGGPGPRLRLLATIGLMGAAGLCAALPPAIPPQVDTSALPAAPMPWPDENPYRGIALAAVIGRDAFNQTCAVCHGPDADASKSPAPDLRRLGRTCKRVRDTTLKQRCLQDVDVYFRNSVLKGKVKVGVRHMVAWEGILTPEVIWAIRTFIESPDAGKH</sequence>
<accession>A0ABW4Y950</accession>
<dbReference type="SUPFAM" id="SSF46626">
    <property type="entry name" value="Cytochrome c"/>
    <property type="match status" value="1"/>
</dbReference>
<dbReference type="Pfam" id="PF13442">
    <property type="entry name" value="Cytochrome_CBB3"/>
    <property type="match status" value="1"/>
</dbReference>
<evidence type="ECO:0000256" key="4">
    <source>
        <dbReference type="PROSITE-ProRule" id="PRU00433"/>
    </source>
</evidence>